<proteinExistence type="predicted"/>
<sequence>MLLGCKEACPGLCTTLQVFMASLHSYSKLKTRDVAYSLGYPADQRAFATSYIYTHPTAS</sequence>
<name>A0A2R6NU75_9APHY</name>
<accession>A0A2R6NU75</accession>
<evidence type="ECO:0000313" key="2">
    <source>
        <dbReference type="Proteomes" id="UP000186601"/>
    </source>
</evidence>
<keyword evidence="2" id="KW-1185">Reference proteome</keyword>
<dbReference type="Proteomes" id="UP000186601">
    <property type="component" value="Unassembled WGS sequence"/>
</dbReference>
<dbReference type="EMBL" id="MLYV02000837">
    <property type="protein sequence ID" value="PSR76714.1"/>
    <property type="molecule type" value="Genomic_DNA"/>
</dbReference>
<reference evidence="1 2" key="1">
    <citation type="submission" date="2018-02" db="EMBL/GenBank/DDBJ databases">
        <title>Genome sequence of the basidiomycete white-rot fungus Phlebia centrifuga.</title>
        <authorList>
            <person name="Granchi Z."/>
            <person name="Peng M."/>
            <person name="de Vries R.P."/>
            <person name="Hilden K."/>
            <person name="Makela M.R."/>
            <person name="Grigoriev I."/>
            <person name="Riley R."/>
        </authorList>
    </citation>
    <scope>NUCLEOTIDE SEQUENCE [LARGE SCALE GENOMIC DNA]</scope>
    <source>
        <strain evidence="1 2">FBCC195</strain>
    </source>
</reference>
<protein>
    <submittedName>
        <fullName evidence="1">Uncharacterized protein</fullName>
    </submittedName>
</protein>
<organism evidence="1 2">
    <name type="scientific">Hermanssonia centrifuga</name>
    <dbReference type="NCBI Taxonomy" id="98765"/>
    <lineage>
        <taxon>Eukaryota</taxon>
        <taxon>Fungi</taxon>
        <taxon>Dikarya</taxon>
        <taxon>Basidiomycota</taxon>
        <taxon>Agaricomycotina</taxon>
        <taxon>Agaricomycetes</taxon>
        <taxon>Polyporales</taxon>
        <taxon>Meruliaceae</taxon>
        <taxon>Hermanssonia</taxon>
    </lineage>
</organism>
<gene>
    <name evidence="1" type="ORF">PHLCEN_2v8311</name>
</gene>
<dbReference type="AlphaFoldDB" id="A0A2R6NU75"/>
<comment type="caution">
    <text evidence="1">The sequence shown here is derived from an EMBL/GenBank/DDBJ whole genome shotgun (WGS) entry which is preliminary data.</text>
</comment>
<evidence type="ECO:0000313" key="1">
    <source>
        <dbReference type="EMBL" id="PSR76714.1"/>
    </source>
</evidence>